<feature type="non-terminal residue" evidence="2">
    <location>
        <position position="141"/>
    </location>
</feature>
<evidence type="ECO:0000313" key="2">
    <source>
        <dbReference type="EMBL" id="OTF69055.1"/>
    </source>
</evidence>
<accession>A0A1Y3APD7</accession>
<comment type="caution">
    <text evidence="2">The sequence shown here is derived from an EMBL/GenBank/DDBJ whole genome shotgun (WGS) entry which is preliminary data.</text>
</comment>
<feature type="region of interest" description="Disordered" evidence="1">
    <location>
        <begin position="33"/>
        <end position="65"/>
    </location>
</feature>
<sequence length="141" mass="15234">MPPFLYSPLFLPSPASAGLTANYGYQTSAATSQSSMTSFNPNENSKQVASTVQSDNQNRHSIQNNSNTMINCMPTLLGIPMPFLYPTTIVNSNNVQAASQSTNSMQSTPEQQQQFLAAAASLFLYQQQQMAAAHALYTANT</sequence>
<dbReference type="EMBL" id="MUJZ01072417">
    <property type="protein sequence ID" value="OTF69055.1"/>
    <property type="molecule type" value="Genomic_DNA"/>
</dbReference>
<gene>
    <name evidence="2" type="ORF">BLA29_008703</name>
</gene>
<evidence type="ECO:0000313" key="3">
    <source>
        <dbReference type="Proteomes" id="UP000194236"/>
    </source>
</evidence>
<keyword evidence="3" id="KW-1185">Reference proteome</keyword>
<dbReference type="AlphaFoldDB" id="A0A1Y3APD7"/>
<organism evidence="2 3">
    <name type="scientific">Euroglyphus maynei</name>
    <name type="common">Mayne's house dust mite</name>
    <dbReference type="NCBI Taxonomy" id="6958"/>
    <lineage>
        <taxon>Eukaryota</taxon>
        <taxon>Metazoa</taxon>
        <taxon>Ecdysozoa</taxon>
        <taxon>Arthropoda</taxon>
        <taxon>Chelicerata</taxon>
        <taxon>Arachnida</taxon>
        <taxon>Acari</taxon>
        <taxon>Acariformes</taxon>
        <taxon>Sarcoptiformes</taxon>
        <taxon>Astigmata</taxon>
        <taxon>Psoroptidia</taxon>
        <taxon>Analgoidea</taxon>
        <taxon>Pyroglyphidae</taxon>
        <taxon>Pyroglyphinae</taxon>
        <taxon>Euroglyphus</taxon>
    </lineage>
</organism>
<reference evidence="2 3" key="1">
    <citation type="submission" date="2017-03" db="EMBL/GenBank/DDBJ databases">
        <title>Genome Survey of Euroglyphus maynei.</title>
        <authorList>
            <person name="Arlian L.G."/>
            <person name="Morgan M.S."/>
            <person name="Rider S.D."/>
        </authorList>
    </citation>
    <scope>NUCLEOTIDE SEQUENCE [LARGE SCALE GENOMIC DNA]</scope>
    <source>
        <strain evidence="2">Arlian Lab</strain>
        <tissue evidence="2">Whole body</tissue>
    </source>
</reference>
<dbReference type="Proteomes" id="UP000194236">
    <property type="component" value="Unassembled WGS sequence"/>
</dbReference>
<feature type="compositionally biased region" description="Polar residues" evidence="1">
    <location>
        <begin position="39"/>
        <end position="65"/>
    </location>
</feature>
<protein>
    <submittedName>
        <fullName evidence="2">Uncharacterized protein</fullName>
    </submittedName>
</protein>
<name>A0A1Y3APD7_EURMA</name>
<evidence type="ECO:0000256" key="1">
    <source>
        <dbReference type="SAM" id="MobiDB-lite"/>
    </source>
</evidence>
<proteinExistence type="predicted"/>